<keyword evidence="1" id="KW-0059">Arsenical resistance</keyword>
<keyword evidence="4" id="KW-1185">Reference proteome</keyword>
<dbReference type="SMART" id="SM00226">
    <property type="entry name" value="LMWPc"/>
    <property type="match status" value="1"/>
</dbReference>
<evidence type="ECO:0000256" key="1">
    <source>
        <dbReference type="ARBA" id="ARBA00022849"/>
    </source>
</evidence>
<dbReference type="PANTHER" id="PTHR43428:SF1">
    <property type="entry name" value="ARSENATE REDUCTASE"/>
    <property type="match status" value="1"/>
</dbReference>
<name>F8ALQ6_METOI</name>
<dbReference type="AlphaFoldDB" id="F8ALQ6"/>
<dbReference type="Gene3D" id="3.40.50.2300">
    <property type="match status" value="1"/>
</dbReference>
<evidence type="ECO:0000259" key="2">
    <source>
        <dbReference type="SMART" id="SM00226"/>
    </source>
</evidence>
<organism evidence="3 4">
    <name type="scientific">Methanothermococcus okinawensis (strain DSM 14208 / JCM 11175 / IH1)</name>
    <dbReference type="NCBI Taxonomy" id="647113"/>
    <lineage>
        <taxon>Archaea</taxon>
        <taxon>Methanobacteriati</taxon>
        <taxon>Methanobacteriota</taxon>
        <taxon>Methanomada group</taxon>
        <taxon>Methanococci</taxon>
        <taxon>Methanococcales</taxon>
        <taxon>Methanococcaceae</taxon>
        <taxon>Methanothermococcus</taxon>
    </lineage>
</organism>
<dbReference type="GeneID" id="10772762"/>
<feature type="domain" description="Phosphotyrosine protein phosphatase I" evidence="2">
    <location>
        <begin position="1"/>
        <end position="124"/>
    </location>
</feature>
<dbReference type="STRING" id="647113.Metok_0626"/>
<dbReference type="InterPro" id="IPR036196">
    <property type="entry name" value="Ptyr_pPase_sf"/>
</dbReference>
<dbReference type="GO" id="GO:0046685">
    <property type="term" value="P:response to arsenic-containing substance"/>
    <property type="evidence" value="ECO:0007669"/>
    <property type="project" value="UniProtKB-KW"/>
</dbReference>
<evidence type="ECO:0000313" key="4">
    <source>
        <dbReference type="Proteomes" id="UP000009296"/>
    </source>
</evidence>
<proteinExistence type="predicted"/>
<evidence type="ECO:0000313" key="3">
    <source>
        <dbReference type="EMBL" id="AEH06606.1"/>
    </source>
</evidence>
<dbReference type="SUPFAM" id="SSF52788">
    <property type="entry name" value="Phosphotyrosine protein phosphatases I"/>
    <property type="match status" value="1"/>
</dbReference>
<gene>
    <name evidence="3" type="ordered locus">Metok_0626</name>
</gene>
<dbReference type="Proteomes" id="UP000009296">
    <property type="component" value="Chromosome"/>
</dbReference>
<dbReference type="Pfam" id="PF01451">
    <property type="entry name" value="LMWPc"/>
    <property type="match status" value="1"/>
</dbReference>
<sequence>MKILFVCVHNKRRSVMAEAFGRKFGLDAYSAGVEKTENIDDMVFKVMSEKNLKIKKRPQTIDGVVKEVGNFDIVVTMGCLGACPLVPAKKHIAWNIEDPADKDIEFYRKVRDEIEDKVRELANSLK</sequence>
<dbReference type="RefSeq" id="WP_013866792.1">
    <property type="nucleotide sequence ID" value="NC_015636.1"/>
</dbReference>
<reference evidence="3" key="1">
    <citation type="submission" date="2011-05" db="EMBL/GenBank/DDBJ databases">
        <title>Complete sequence of chromosome of Methanothermococcus okinawensis IH1.</title>
        <authorList>
            <consortium name="US DOE Joint Genome Institute"/>
            <person name="Lucas S."/>
            <person name="Han J."/>
            <person name="Lapidus A."/>
            <person name="Cheng J.-F."/>
            <person name="Goodwin L."/>
            <person name="Pitluck S."/>
            <person name="Peters L."/>
            <person name="Mikhailova N."/>
            <person name="Held B."/>
            <person name="Han C."/>
            <person name="Tapia R."/>
            <person name="Land M."/>
            <person name="Hauser L."/>
            <person name="Kyrpides N."/>
            <person name="Ivanova N."/>
            <person name="Pagani I."/>
            <person name="Sieprawska-Lupa M."/>
            <person name="Takai K."/>
            <person name="Miyazaki J."/>
            <person name="Whitman W."/>
            <person name="Woyke T."/>
        </authorList>
    </citation>
    <scope>NUCLEOTIDE SEQUENCE [LARGE SCALE GENOMIC DNA]</scope>
    <source>
        <strain evidence="3">IH1</strain>
    </source>
</reference>
<dbReference type="KEGG" id="mok:Metok_0626"/>
<dbReference type="InterPro" id="IPR023485">
    <property type="entry name" value="Ptyr_pPase"/>
</dbReference>
<accession>F8ALQ6</accession>
<dbReference type="EMBL" id="CP002792">
    <property type="protein sequence ID" value="AEH06606.1"/>
    <property type="molecule type" value="Genomic_DNA"/>
</dbReference>
<dbReference type="PANTHER" id="PTHR43428">
    <property type="entry name" value="ARSENATE REDUCTASE"/>
    <property type="match status" value="1"/>
</dbReference>
<dbReference type="OrthoDB" id="295776at2157"/>
<protein>
    <submittedName>
        <fullName evidence="3">Protein tyrosine phosphatase</fullName>
    </submittedName>
</protein>
<dbReference type="eggNOG" id="arCOG04425">
    <property type="taxonomic scope" value="Archaea"/>
</dbReference>
<dbReference type="HOGENOM" id="CLU_071415_3_3_2"/>